<proteinExistence type="predicted"/>
<dbReference type="AlphaFoldDB" id="A0AAN9QKB3"/>
<reference evidence="2 3" key="1">
    <citation type="submission" date="2024-01" db="EMBL/GenBank/DDBJ databases">
        <title>The genomes of 5 underutilized Papilionoideae crops provide insights into root nodulation and disease resistanc.</title>
        <authorList>
            <person name="Jiang F."/>
        </authorList>
    </citation>
    <scope>NUCLEOTIDE SEQUENCE [LARGE SCALE GENOMIC DNA]</scope>
    <source>
        <strain evidence="2">LVBAO_FW01</strain>
        <tissue evidence="2">Leaves</tissue>
    </source>
</reference>
<evidence type="ECO:0000313" key="3">
    <source>
        <dbReference type="Proteomes" id="UP001367508"/>
    </source>
</evidence>
<gene>
    <name evidence="2" type="ORF">VNO77_19233</name>
</gene>
<dbReference type="Proteomes" id="UP001367508">
    <property type="component" value="Unassembled WGS sequence"/>
</dbReference>
<dbReference type="EMBL" id="JAYMYQ010000004">
    <property type="protein sequence ID" value="KAK7338614.1"/>
    <property type="molecule type" value="Genomic_DNA"/>
</dbReference>
<evidence type="ECO:0000313" key="2">
    <source>
        <dbReference type="EMBL" id="KAK7338614.1"/>
    </source>
</evidence>
<accession>A0AAN9QKB3</accession>
<protein>
    <submittedName>
        <fullName evidence="2">Uncharacterized protein</fullName>
    </submittedName>
</protein>
<sequence>MDIAMRGSSSLVPSPSSVPIPATGLVRRFQPWLSRHRPCFRFQSLPVPAHACSARHRPEPSNSAHRASSPLFCIVDASIERWLGQMRSSRHRQPLCRVVPGLRPQHPTSRERSPNDGDGGFPARAAIVFSSTAGIRGQAAERYSPCASSLTGLCLI</sequence>
<organism evidence="2 3">
    <name type="scientific">Canavalia gladiata</name>
    <name type="common">Sword bean</name>
    <name type="synonym">Dolichos gladiatus</name>
    <dbReference type="NCBI Taxonomy" id="3824"/>
    <lineage>
        <taxon>Eukaryota</taxon>
        <taxon>Viridiplantae</taxon>
        <taxon>Streptophyta</taxon>
        <taxon>Embryophyta</taxon>
        <taxon>Tracheophyta</taxon>
        <taxon>Spermatophyta</taxon>
        <taxon>Magnoliopsida</taxon>
        <taxon>eudicotyledons</taxon>
        <taxon>Gunneridae</taxon>
        <taxon>Pentapetalae</taxon>
        <taxon>rosids</taxon>
        <taxon>fabids</taxon>
        <taxon>Fabales</taxon>
        <taxon>Fabaceae</taxon>
        <taxon>Papilionoideae</taxon>
        <taxon>50 kb inversion clade</taxon>
        <taxon>NPAAA clade</taxon>
        <taxon>indigoferoid/millettioid clade</taxon>
        <taxon>Phaseoleae</taxon>
        <taxon>Canavalia</taxon>
    </lineage>
</organism>
<name>A0AAN9QKB3_CANGL</name>
<evidence type="ECO:0000256" key="1">
    <source>
        <dbReference type="SAM" id="MobiDB-lite"/>
    </source>
</evidence>
<comment type="caution">
    <text evidence="2">The sequence shown here is derived from an EMBL/GenBank/DDBJ whole genome shotgun (WGS) entry which is preliminary data.</text>
</comment>
<keyword evidence="3" id="KW-1185">Reference proteome</keyword>
<feature type="region of interest" description="Disordered" evidence="1">
    <location>
        <begin position="99"/>
        <end position="122"/>
    </location>
</feature>